<dbReference type="Pfam" id="PF00668">
    <property type="entry name" value="Condensation"/>
    <property type="match status" value="1"/>
</dbReference>
<dbReference type="AlphaFoldDB" id="A0A1E7N6I4"/>
<dbReference type="PANTHER" id="PTHR45527:SF1">
    <property type="entry name" value="FATTY ACID SYNTHASE"/>
    <property type="match status" value="1"/>
</dbReference>
<dbReference type="Proteomes" id="UP000037395">
    <property type="component" value="Unassembled WGS sequence"/>
</dbReference>
<dbReference type="Gene3D" id="3.30.559.10">
    <property type="entry name" value="Chloramphenicol acetyltransferase-like domain"/>
    <property type="match status" value="1"/>
</dbReference>
<dbReference type="GO" id="GO:0009366">
    <property type="term" value="C:enterobactin synthetase complex"/>
    <property type="evidence" value="ECO:0007669"/>
    <property type="project" value="TreeGrafter"/>
</dbReference>
<sequence>MPGSVGATDPAERYELSSGQEALWMFEQLVPGTAAYHVPLAFRLRGPLRTDLLDAALTLVVRRQEVLRTAFREDDGEPYQLVLPPAGAEVPLCEVADGAELAEALRREAREPFDLAGGRPFRLRLFRLGPEEHVLSLVMHHIATDGWSLRLLTDELSAGYAALLAGEDPEAALPELPVPYRRYAQWQRECFQGPELEQLLGHWEKELRGIPAVDLAAGRERPRRPSFAADRLVVRLDPELHRALTDLARAARVSLFSWLGAAFSLALTERTGRPDTAFATLFAGRGEPELEPLIGYFVNMVVLRADLADDPAFCEVAARLNAANLRAIDHEVPFGSVVRHLAPARRPGRNPLAQVTLQLRTGGSAPGRPELPGVDCEDVDLYPGQHAFDATVTFIEDGPDFLLSIEYSTEVFDAPWAAGLADQLRALLRAAVDRPGARVSRLPAAVAATPHAPDQGVSR</sequence>
<dbReference type="EMBL" id="JPRF03000028">
    <property type="protein sequence ID" value="OEV36285.1"/>
    <property type="molecule type" value="Genomic_DNA"/>
</dbReference>
<evidence type="ECO:0000259" key="1">
    <source>
        <dbReference type="Pfam" id="PF00668"/>
    </source>
</evidence>
<accession>A0A1E7N6I4</accession>
<organism evidence="3 4">
    <name type="scientific">Kitasatospora aureofaciens</name>
    <name type="common">Streptomyces aureofaciens</name>
    <dbReference type="NCBI Taxonomy" id="1894"/>
    <lineage>
        <taxon>Bacteria</taxon>
        <taxon>Bacillati</taxon>
        <taxon>Actinomycetota</taxon>
        <taxon>Actinomycetes</taxon>
        <taxon>Kitasatosporales</taxon>
        <taxon>Streptomycetaceae</taxon>
        <taxon>Kitasatospora</taxon>
    </lineage>
</organism>
<gene>
    <name evidence="2" type="ORF">GCM10010502_03820</name>
    <name evidence="3" type="ORF">HS99_0030215</name>
</gene>
<dbReference type="RefSeq" id="WP_030550863.1">
    <property type="nucleotide sequence ID" value="NZ_BMUB01000001.1"/>
</dbReference>
<dbReference type="EMBL" id="BMUB01000001">
    <property type="protein sequence ID" value="GGU56702.1"/>
    <property type="molecule type" value="Genomic_DNA"/>
</dbReference>
<dbReference type="GeneID" id="97483571"/>
<feature type="domain" description="Condensation" evidence="1">
    <location>
        <begin position="12"/>
        <end position="442"/>
    </location>
</feature>
<dbReference type="CDD" id="cd19531">
    <property type="entry name" value="LCL_NRPS-like"/>
    <property type="match status" value="1"/>
</dbReference>
<keyword evidence="4" id="KW-1185">Reference proteome</keyword>
<reference evidence="4" key="3">
    <citation type="submission" date="2016-08" db="EMBL/GenBank/DDBJ databases">
        <title>Sequencing, assembly and comparative genomics of S. aureofaciens ATCC 10762.</title>
        <authorList>
            <person name="Gradnigo J.S."/>
            <person name="Johnson N."/>
            <person name="Somerville G.A."/>
        </authorList>
    </citation>
    <scope>NUCLEOTIDE SEQUENCE [LARGE SCALE GENOMIC DNA]</scope>
    <source>
        <strain evidence="4">ATCC 10762 / DSM 40127 / CCM 3239 / JCM 4008 / LMG 5968 / NBRC 12843 / NCIMB 8234 / A-377</strain>
    </source>
</reference>
<protein>
    <recommendedName>
        <fullName evidence="1">Condensation domain-containing protein</fullName>
    </recommendedName>
</protein>
<dbReference type="GO" id="GO:0031177">
    <property type="term" value="F:phosphopantetheine binding"/>
    <property type="evidence" value="ECO:0007669"/>
    <property type="project" value="TreeGrafter"/>
</dbReference>
<name>A0A1E7N6I4_KITAU</name>
<reference evidence="3" key="4">
    <citation type="submission" date="2016-08" db="EMBL/GenBank/DDBJ databases">
        <title>Sequencing, Assembly and Comparative Genomics of S. aureofaciens ATCC 10762.</title>
        <authorList>
            <person name="Gradnigo J.S."/>
            <person name="Johnson N."/>
            <person name="Somerville G.A."/>
        </authorList>
    </citation>
    <scope>NUCLEOTIDE SEQUENCE [LARGE SCALE GENOMIC DNA]</scope>
    <source>
        <strain evidence="3">ATCC 10762</strain>
    </source>
</reference>
<evidence type="ECO:0000313" key="3">
    <source>
        <dbReference type="EMBL" id="OEV36285.1"/>
    </source>
</evidence>
<dbReference type="SUPFAM" id="SSF52777">
    <property type="entry name" value="CoA-dependent acyltransferases"/>
    <property type="match status" value="2"/>
</dbReference>
<accession>A0A8H9LGL5</accession>
<evidence type="ECO:0000313" key="4">
    <source>
        <dbReference type="Proteomes" id="UP000037395"/>
    </source>
</evidence>
<dbReference type="GO" id="GO:0008610">
    <property type="term" value="P:lipid biosynthetic process"/>
    <property type="evidence" value="ECO:0007669"/>
    <property type="project" value="UniProtKB-ARBA"/>
</dbReference>
<comment type="caution">
    <text evidence="3">The sequence shown here is derived from an EMBL/GenBank/DDBJ whole genome shotgun (WGS) entry which is preliminary data.</text>
</comment>
<dbReference type="InterPro" id="IPR001242">
    <property type="entry name" value="Condensation_dom"/>
</dbReference>
<reference evidence="2" key="5">
    <citation type="submission" date="2020-09" db="EMBL/GenBank/DDBJ databases">
        <authorList>
            <person name="Sun Q."/>
            <person name="Ohkuma M."/>
        </authorList>
    </citation>
    <scope>NUCLEOTIDE SEQUENCE</scope>
    <source>
        <strain evidence="2">JCM 4434</strain>
    </source>
</reference>
<dbReference type="GO" id="GO:0009239">
    <property type="term" value="P:enterobactin biosynthetic process"/>
    <property type="evidence" value="ECO:0007669"/>
    <property type="project" value="TreeGrafter"/>
</dbReference>
<reference evidence="2" key="1">
    <citation type="journal article" date="2014" name="Int. J. Syst. Evol. Microbiol.">
        <title>Complete genome sequence of Corynebacterium casei LMG S-19264T (=DSM 44701T), isolated from a smear-ripened cheese.</title>
        <authorList>
            <consortium name="US DOE Joint Genome Institute (JGI-PGF)"/>
            <person name="Walter F."/>
            <person name="Albersmeier A."/>
            <person name="Kalinowski J."/>
            <person name="Ruckert C."/>
        </authorList>
    </citation>
    <scope>NUCLEOTIDE SEQUENCE</scope>
    <source>
        <strain evidence="2">JCM 4434</strain>
    </source>
</reference>
<dbReference type="Gene3D" id="3.30.559.30">
    <property type="entry name" value="Nonribosomal peptide synthetase, condensation domain"/>
    <property type="match status" value="1"/>
</dbReference>
<proteinExistence type="predicted"/>
<dbReference type="GO" id="GO:0005829">
    <property type="term" value="C:cytosol"/>
    <property type="evidence" value="ECO:0007669"/>
    <property type="project" value="TreeGrafter"/>
</dbReference>
<reference evidence="3 4" key="2">
    <citation type="submission" date="2014-07" db="EMBL/GenBank/DDBJ databases">
        <authorList>
            <person name="Zhang J.E."/>
            <person name="Yang H."/>
            <person name="Guo J."/>
            <person name="Deng Z."/>
            <person name="Luo H."/>
            <person name="Luo M."/>
            <person name="Zhao B."/>
        </authorList>
    </citation>
    <scope>NUCLEOTIDE SEQUENCE [LARGE SCALE GENOMIC DNA]</scope>
    <source>
        <strain evidence="3">ATCC 10762</strain>
        <strain evidence="4">ATCC 10762 / DSM 40127 / CCM 3239 / JCM 4008 / LMG 5968 / NBRC 12843 / NCIMB 8234 / A-377</strain>
    </source>
</reference>
<evidence type="ECO:0000313" key="2">
    <source>
        <dbReference type="EMBL" id="GGU56702.1"/>
    </source>
</evidence>
<dbReference type="PANTHER" id="PTHR45527">
    <property type="entry name" value="NONRIBOSOMAL PEPTIDE SYNTHETASE"/>
    <property type="match status" value="1"/>
</dbReference>
<dbReference type="GO" id="GO:0047527">
    <property type="term" value="F:2,3-dihydroxybenzoate-serine ligase activity"/>
    <property type="evidence" value="ECO:0007669"/>
    <property type="project" value="TreeGrafter"/>
</dbReference>
<dbReference type="GO" id="GO:0043041">
    <property type="term" value="P:amino acid activation for nonribosomal peptide biosynthetic process"/>
    <property type="evidence" value="ECO:0007669"/>
    <property type="project" value="TreeGrafter"/>
</dbReference>
<dbReference type="InterPro" id="IPR023213">
    <property type="entry name" value="CAT-like_dom_sf"/>
</dbReference>
<dbReference type="Proteomes" id="UP000610124">
    <property type="component" value="Unassembled WGS sequence"/>
</dbReference>